<evidence type="ECO:0000256" key="1">
    <source>
        <dbReference type="SAM" id="Phobius"/>
    </source>
</evidence>
<feature type="transmembrane region" description="Helical" evidence="1">
    <location>
        <begin position="209"/>
        <end position="230"/>
    </location>
</feature>
<accession>A0A432MBQ4</accession>
<gene>
    <name evidence="2" type="ORF">TsocGM_25560</name>
</gene>
<keyword evidence="1" id="KW-1133">Transmembrane helix</keyword>
<organism evidence="2 3">
    <name type="scientific">Tautonia sociabilis</name>
    <dbReference type="NCBI Taxonomy" id="2080755"/>
    <lineage>
        <taxon>Bacteria</taxon>
        <taxon>Pseudomonadati</taxon>
        <taxon>Planctomycetota</taxon>
        <taxon>Planctomycetia</taxon>
        <taxon>Isosphaerales</taxon>
        <taxon>Isosphaeraceae</taxon>
        <taxon>Tautonia</taxon>
    </lineage>
</organism>
<feature type="transmembrane region" description="Helical" evidence="1">
    <location>
        <begin position="154"/>
        <end position="179"/>
    </location>
</feature>
<reference evidence="2 3" key="1">
    <citation type="submission" date="2018-12" db="EMBL/GenBank/DDBJ databases">
        <authorList>
            <person name="Toschakov S.V."/>
        </authorList>
    </citation>
    <scope>NUCLEOTIDE SEQUENCE [LARGE SCALE GENOMIC DNA]</scope>
    <source>
        <strain evidence="2 3">GM2012</strain>
    </source>
</reference>
<dbReference type="Proteomes" id="UP000280296">
    <property type="component" value="Unassembled WGS sequence"/>
</dbReference>
<comment type="caution">
    <text evidence="2">The sequence shown here is derived from an EMBL/GenBank/DDBJ whole genome shotgun (WGS) entry which is preliminary data.</text>
</comment>
<dbReference type="AlphaFoldDB" id="A0A432MBQ4"/>
<feature type="transmembrane region" description="Helical" evidence="1">
    <location>
        <begin position="110"/>
        <end position="133"/>
    </location>
</feature>
<evidence type="ECO:0000313" key="2">
    <source>
        <dbReference type="EMBL" id="RUL81044.1"/>
    </source>
</evidence>
<reference evidence="2 3" key="2">
    <citation type="submission" date="2019-01" db="EMBL/GenBank/DDBJ databases">
        <title>Tautonia sociabilis, a novel thermotolerant planctomycete of Isosphaeraceae family, isolated from a 4000 m deep subterranean habitat.</title>
        <authorList>
            <person name="Kovaleva O.L."/>
            <person name="Elcheninov A.G."/>
            <person name="Van Heerden E."/>
            <person name="Toshchakov S.V."/>
            <person name="Novikov A."/>
            <person name="Bonch-Osmolovskaya E.A."/>
            <person name="Kublanov I.V."/>
        </authorList>
    </citation>
    <scope>NUCLEOTIDE SEQUENCE [LARGE SCALE GENOMIC DNA]</scope>
    <source>
        <strain evidence="2 3">GM2012</strain>
    </source>
</reference>
<evidence type="ECO:0000313" key="3">
    <source>
        <dbReference type="Proteomes" id="UP000280296"/>
    </source>
</evidence>
<protein>
    <submittedName>
        <fullName evidence="2">Uncharacterized protein</fullName>
    </submittedName>
</protein>
<feature type="transmembrane region" description="Helical" evidence="1">
    <location>
        <begin position="44"/>
        <end position="63"/>
    </location>
</feature>
<sequence length="515" mass="52881">MARIADDRLGQLRGARSPAVDVLVIVPGVVLVLVVLIVDRLLAFVPLRILLGRVVDLVVVLAVELVIPRIVVAVPVLVLVLVLLVEVILVRGGLADQCFRFELVFKVFIAFVQVVVLGLVVFAVGIVLVRLLVDPVVLDVVRLLVRILVDRLLVLVELVVVLVELVVFVLVLVVVRAIVLDSVGLLLDVVWALRVFVRLVLVRRLLLRVVLVLVVLVRDGAVVVRILVLVRLEIEVVRSVLVREIGVGCVLEGVVEGLVVDEGLAVRFLDGPEAEGIGSGIVVVVRVGVVEGIAGRVLVVRGAVGGGGVVAGGEGLGGDDRGGAGTRIVPAIGRGGRDAGGLVPMIFGEGGVLLGLGREVVEQLLSRLGLRRGLGALDAGDRGSRGGLRALREGGIARGIGSGRAGREDFEGGVRGLGLGRELGELGPIGVGVLGEGADGRGLRAGGGEGDLLADELVGADADPDDLGGLRLGLGRVGLLAPTAPGLGGGGRGLGRGEVRVGGAFWSRGGGGAGL</sequence>
<feature type="transmembrane region" description="Helical" evidence="1">
    <location>
        <begin position="20"/>
        <end position="38"/>
    </location>
</feature>
<keyword evidence="3" id="KW-1185">Reference proteome</keyword>
<keyword evidence="1" id="KW-0812">Transmembrane</keyword>
<keyword evidence="1" id="KW-0472">Membrane</keyword>
<feature type="transmembrane region" description="Helical" evidence="1">
    <location>
        <begin position="185"/>
        <end position="202"/>
    </location>
</feature>
<feature type="transmembrane region" description="Helical" evidence="1">
    <location>
        <begin position="70"/>
        <end position="90"/>
    </location>
</feature>
<proteinExistence type="predicted"/>
<name>A0A432MBQ4_9BACT</name>
<feature type="non-terminal residue" evidence="2">
    <location>
        <position position="515"/>
    </location>
</feature>
<dbReference type="EMBL" id="RYZH01000113">
    <property type="protein sequence ID" value="RUL81044.1"/>
    <property type="molecule type" value="Genomic_DNA"/>
</dbReference>